<dbReference type="InterPro" id="IPR036388">
    <property type="entry name" value="WH-like_DNA-bd_sf"/>
</dbReference>
<evidence type="ECO:0000256" key="1">
    <source>
        <dbReference type="ARBA" id="ARBA00011046"/>
    </source>
</evidence>
<dbReference type="Proteomes" id="UP000501926">
    <property type="component" value="Chromosome"/>
</dbReference>
<reference evidence="5 6" key="1">
    <citation type="submission" date="2020-02" db="EMBL/GenBank/DDBJ databases">
        <title>Newly sequenced genome of strain CSTR1 showed variability in Candidatus Kuenenia stuttgartiensis genomes.</title>
        <authorList>
            <person name="Ding C."/>
            <person name="Adrian L."/>
        </authorList>
    </citation>
    <scope>NUCLEOTIDE SEQUENCE [LARGE SCALE GENOMIC DNA]</scope>
    <source>
        <strain evidence="5 6">CSTR1</strain>
    </source>
</reference>
<accession>A0A6G7GSM2</accession>
<proteinExistence type="inferred from homology"/>
<sequence length="152" mass="17542">MQNVEGKLLKFNFNPFRKGLNQVLGKLEEDIMNALWMKGEGSVKDILESFPQERSVSYSTVITVTNRMTKKGLLTRRREKKAFLYKPSYSKEQFYEMVSKAVVEGISGLSLNAAMVHFVECMSQLNPDKMEYFSQLIESRKQSLKKEQIDGK</sequence>
<dbReference type="EMBL" id="CP049055">
    <property type="protein sequence ID" value="QII12566.1"/>
    <property type="molecule type" value="Genomic_DNA"/>
</dbReference>
<dbReference type="GO" id="GO:0003677">
    <property type="term" value="F:DNA binding"/>
    <property type="evidence" value="ECO:0007669"/>
    <property type="project" value="UniProtKB-KW"/>
</dbReference>
<dbReference type="Pfam" id="PF03965">
    <property type="entry name" value="Penicillinase_R"/>
    <property type="match status" value="1"/>
</dbReference>
<evidence type="ECO:0000256" key="4">
    <source>
        <dbReference type="ARBA" id="ARBA00023163"/>
    </source>
</evidence>
<evidence type="ECO:0000313" key="6">
    <source>
        <dbReference type="Proteomes" id="UP000501926"/>
    </source>
</evidence>
<keyword evidence="3" id="KW-0238">DNA-binding</keyword>
<organism evidence="5 6">
    <name type="scientific">Kuenenia stuttgartiensis</name>
    <dbReference type="NCBI Taxonomy" id="174633"/>
    <lineage>
        <taxon>Bacteria</taxon>
        <taxon>Pseudomonadati</taxon>
        <taxon>Planctomycetota</taxon>
        <taxon>Candidatus Brocadiia</taxon>
        <taxon>Candidatus Brocadiales</taxon>
        <taxon>Candidatus Brocadiaceae</taxon>
        <taxon>Candidatus Kuenenia</taxon>
    </lineage>
</organism>
<protein>
    <submittedName>
        <fullName evidence="5">Putative methicillin/oxacillin resistance regulatory protein MecI (Methicillin repressor)</fullName>
    </submittedName>
</protein>
<comment type="similarity">
    <text evidence="1">Belongs to the BlaI transcriptional regulatory family.</text>
</comment>
<gene>
    <name evidence="5" type="primary">mecI</name>
    <name evidence="5" type="ORF">KsCSTR_31870</name>
</gene>
<keyword evidence="2" id="KW-0805">Transcription regulation</keyword>
<dbReference type="Gene3D" id="1.10.10.10">
    <property type="entry name" value="Winged helix-like DNA-binding domain superfamily/Winged helix DNA-binding domain"/>
    <property type="match status" value="1"/>
</dbReference>
<dbReference type="InterPro" id="IPR036390">
    <property type="entry name" value="WH_DNA-bd_sf"/>
</dbReference>
<evidence type="ECO:0000313" key="5">
    <source>
        <dbReference type="EMBL" id="QII12566.1"/>
    </source>
</evidence>
<evidence type="ECO:0000256" key="2">
    <source>
        <dbReference type="ARBA" id="ARBA00023015"/>
    </source>
</evidence>
<dbReference type="GO" id="GO:0045892">
    <property type="term" value="P:negative regulation of DNA-templated transcription"/>
    <property type="evidence" value="ECO:0007669"/>
    <property type="project" value="InterPro"/>
</dbReference>
<dbReference type="InterPro" id="IPR005650">
    <property type="entry name" value="BlaI_family"/>
</dbReference>
<keyword evidence="4" id="KW-0804">Transcription</keyword>
<dbReference type="SUPFAM" id="SSF46785">
    <property type="entry name" value="Winged helix' DNA-binding domain"/>
    <property type="match status" value="1"/>
</dbReference>
<evidence type="ECO:0000256" key="3">
    <source>
        <dbReference type="ARBA" id="ARBA00023125"/>
    </source>
</evidence>
<dbReference type="AlphaFoldDB" id="A0A6G7GSM2"/>
<name>A0A6G7GSM2_KUEST</name>
<dbReference type="PIRSF" id="PIRSF019455">
    <property type="entry name" value="CopR_AtkY"/>
    <property type="match status" value="1"/>
</dbReference>